<feature type="transmembrane region" description="Helical" evidence="7">
    <location>
        <begin position="249"/>
        <end position="273"/>
    </location>
</feature>
<dbReference type="GO" id="GO:0055085">
    <property type="term" value="P:transmembrane transport"/>
    <property type="evidence" value="ECO:0007669"/>
    <property type="project" value="InterPro"/>
</dbReference>
<dbReference type="InterPro" id="IPR050809">
    <property type="entry name" value="UgpAE/MalFG_permease"/>
</dbReference>
<keyword evidence="4 7" id="KW-0812">Transmembrane</keyword>
<keyword evidence="2 7" id="KW-0813">Transport</keyword>
<feature type="transmembrane region" description="Helical" evidence="7">
    <location>
        <begin position="318"/>
        <end position="336"/>
    </location>
</feature>
<feature type="transmembrane region" description="Helical" evidence="7">
    <location>
        <begin position="150"/>
        <end position="171"/>
    </location>
</feature>
<sequence length="346" mass="38935">MSVTFIPIERELSFFTISLKAPTIGRFESGVRELNAERKSSRLTFGRKVAKNRYLLLMMMPGAIYLLINNYFPMFGTVIAFKSVNYSVGILRSPWVGFDNFKFLFRTSDAWTITRNTLLYNALFIVVTPIIAVTFAILLNEVRNRLAARFYQSIMFLPYFLSAVVVGYLGYSLLSTEFGFINTNLLKPLGADAIAWYSEPKYWPFILPIVYIWKNIGYSTVIYLAAVIGIDNEYYEAALMDGASKWRQAISITLPQIRPIIIILGLMAVGHILNADFGLFYQVPLDAGALYPTTNVIDTYVYRALLTLGDIGMSSAAGLYQSAVGFVLVLTVNLVVRKFSKESALF</sequence>
<evidence type="ECO:0000256" key="5">
    <source>
        <dbReference type="ARBA" id="ARBA00022989"/>
    </source>
</evidence>
<keyword evidence="10" id="KW-1185">Reference proteome</keyword>
<dbReference type="PANTHER" id="PTHR43227:SF11">
    <property type="entry name" value="BLL4140 PROTEIN"/>
    <property type="match status" value="1"/>
</dbReference>
<dbReference type="CDD" id="cd06261">
    <property type="entry name" value="TM_PBP2"/>
    <property type="match status" value="1"/>
</dbReference>
<feature type="transmembrane region" description="Helical" evidence="7">
    <location>
        <begin position="118"/>
        <end position="138"/>
    </location>
</feature>
<comment type="caution">
    <text evidence="9">The sequence shown here is derived from an EMBL/GenBank/DDBJ whole genome shotgun (WGS) entry which is preliminary data.</text>
</comment>
<dbReference type="PROSITE" id="PS50928">
    <property type="entry name" value="ABC_TM1"/>
    <property type="match status" value="1"/>
</dbReference>
<dbReference type="SUPFAM" id="SSF161098">
    <property type="entry name" value="MetI-like"/>
    <property type="match status" value="1"/>
</dbReference>
<comment type="similarity">
    <text evidence="7">Belongs to the binding-protein-dependent transport system permease family.</text>
</comment>
<feature type="domain" description="ABC transmembrane type-1" evidence="8">
    <location>
        <begin position="114"/>
        <end position="332"/>
    </location>
</feature>
<evidence type="ECO:0000256" key="3">
    <source>
        <dbReference type="ARBA" id="ARBA00022475"/>
    </source>
</evidence>
<feature type="transmembrane region" description="Helical" evidence="7">
    <location>
        <begin position="205"/>
        <end position="228"/>
    </location>
</feature>
<dbReference type="InterPro" id="IPR035906">
    <property type="entry name" value="MetI-like_sf"/>
</dbReference>
<protein>
    <submittedName>
        <fullName evidence="9">Sugar ABC transporter permease</fullName>
    </submittedName>
</protein>
<dbReference type="Gene3D" id="1.10.3720.10">
    <property type="entry name" value="MetI-like"/>
    <property type="match status" value="1"/>
</dbReference>
<accession>A0A7X0SSD1</accession>
<evidence type="ECO:0000256" key="2">
    <source>
        <dbReference type="ARBA" id="ARBA00022448"/>
    </source>
</evidence>
<evidence type="ECO:0000313" key="9">
    <source>
        <dbReference type="EMBL" id="MBB6735272.1"/>
    </source>
</evidence>
<dbReference type="Pfam" id="PF00528">
    <property type="entry name" value="BPD_transp_1"/>
    <property type="match status" value="1"/>
</dbReference>
<dbReference type="InterPro" id="IPR000515">
    <property type="entry name" value="MetI-like"/>
</dbReference>
<evidence type="ECO:0000256" key="4">
    <source>
        <dbReference type="ARBA" id="ARBA00022692"/>
    </source>
</evidence>
<comment type="subcellular location">
    <subcellularLocation>
        <location evidence="1 7">Cell membrane</location>
        <topology evidence="1 7">Multi-pass membrane protein</topology>
    </subcellularLocation>
</comment>
<gene>
    <name evidence="9" type="ORF">H7C18_30600</name>
</gene>
<dbReference type="EMBL" id="JACJVO010000046">
    <property type="protein sequence ID" value="MBB6735272.1"/>
    <property type="molecule type" value="Genomic_DNA"/>
</dbReference>
<evidence type="ECO:0000256" key="7">
    <source>
        <dbReference type="RuleBase" id="RU363032"/>
    </source>
</evidence>
<dbReference type="Proteomes" id="UP000564644">
    <property type="component" value="Unassembled WGS sequence"/>
</dbReference>
<evidence type="ECO:0000259" key="8">
    <source>
        <dbReference type="PROSITE" id="PS50928"/>
    </source>
</evidence>
<evidence type="ECO:0000256" key="1">
    <source>
        <dbReference type="ARBA" id="ARBA00004651"/>
    </source>
</evidence>
<proteinExistence type="inferred from homology"/>
<organism evidence="9 10">
    <name type="scientific">Cohnella zeiphila</name>
    <dbReference type="NCBI Taxonomy" id="2761120"/>
    <lineage>
        <taxon>Bacteria</taxon>
        <taxon>Bacillati</taxon>
        <taxon>Bacillota</taxon>
        <taxon>Bacilli</taxon>
        <taxon>Bacillales</taxon>
        <taxon>Paenibacillaceae</taxon>
        <taxon>Cohnella</taxon>
    </lineage>
</organism>
<dbReference type="PANTHER" id="PTHR43227">
    <property type="entry name" value="BLL4140 PROTEIN"/>
    <property type="match status" value="1"/>
</dbReference>
<keyword evidence="6 7" id="KW-0472">Membrane</keyword>
<name>A0A7X0SSD1_9BACL</name>
<reference evidence="9 10" key="1">
    <citation type="submission" date="2020-08" db="EMBL/GenBank/DDBJ databases">
        <title>Cohnella phylogeny.</title>
        <authorList>
            <person name="Dunlap C."/>
        </authorList>
    </citation>
    <scope>NUCLEOTIDE SEQUENCE [LARGE SCALE GENOMIC DNA]</scope>
    <source>
        <strain evidence="9 10">CBP 2801</strain>
    </source>
</reference>
<evidence type="ECO:0000313" key="10">
    <source>
        <dbReference type="Proteomes" id="UP000564644"/>
    </source>
</evidence>
<keyword evidence="5 7" id="KW-1133">Transmembrane helix</keyword>
<dbReference type="AlphaFoldDB" id="A0A7X0SSD1"/>
<feature type="transmembrane region" description="Helical" evidence="7">
    <location>
        <begin position="54"/>
        <end position="72"/>
    </location>
</feature>
<keyword evidence="3" id="KW-1003">Cell membrane</keyword>
<dbReference type="GO" id="GO:0005886">
    <property type="term" value="C:plasma membrane"/>
    <property type="evidence" value="ECO:0007669"/>
    <property type="project" value="UniProtKB-SubCell"/>
</dbReference>
<evidence type="ECO:0000256" key="6">
    <source>
        <dbReference type="ARBA" id="ARBA00023136"/>
    </source>
</evidence>